<dbReference type="AlphaFoldDB" id="A0A1E3H777"/>
<evidence type="ECO:0008006" key="3">
    <source>
        <dbReference type="Google" id="ProtNLM"/>
    </source>
</evidence>
<organism evidence="1 2">
    <name type="scientific">Methylobrevis pamukkalensis</name>
    <dbReference type="NCBI Taxonomy" id="1439726"/>
    <lineage>
        <taxon>Bacteria</taxon>
        <taxon>Pseudomonadati</taxon>
        <taxon>Pseudomonadota</taxon>
        <taxon>Alphaproteobacteria</taxon>
        <taxon>Hyphomicrobiales</taxon>
        <taxon>Pleomorphomonadaceae</taxon>
        <taxon>Methylobrevis</taxon>
    </lineage>
</organism>
<gene>
    <name evidence="1" type="ORF">A6302_00487</name>
</gene>
<evidence type="ECO:0000313" key="2">
    <source>
        <dbReference type="Proteomes" id="UP000094622"/>
    </source>
</evidence>
<proteinExistence type="predicted"/>
<reference evidence="1 2" key="1">
    <citation type="submission" date="2016-07" db="EMBL/GenBank/DDBJ databases">
        <title>Draft Genome Sequence of Methylobrevis pamukkalensis PK2.</title>
        <authorList>
            <person name="Vasilenko O.V."/>
            <person name="Doronina N.V."/>
            <person name="Shmareva M.N."/>
            <person name="Tarlachkov S.V."/>
            <person name="Mustakhimov I."/>
            <person name="Trotsenko Y.A."/>
        </authorList>
    </citation>
    <scope>NUCLEOTIDE SEQUENCE [LARGE SCALE GENOMIC DNA]</scope>
    <source>
        <strain evidence="1 2">PK2</strain>
    </source>
</reference>
<accession>A0A1E3H777</accession>
<evidence type="ECO:0000313" key="1">
    <source>
        <dbReference type="EMBL" id="ODN72189.1"/>
    </source>
</evidence>
<keyword evidence="2" id="KW-1185">Reference proteome</keyword>
<dbReference type="Proteomes" id="UP000094622">
    <property type="component" value="Unassembled WGS sequence"/>
</dbReference>
<name>A0A1E3H777_9HYPH</name>
<sequence>MTHDDTRSGTQPRYGNHRFGIAPMMDWTGLSDYARDINLLAASCSIVVEKS</sequence>
<dbReference type="EMBL" id="MCRJ01000006">
    <property type="protein sequence ID" value="ODN72189.1"/>
    <property type="molecule type" value="Genomic_DNA"/>
</dbReference>
<comment type="caution">
    <text evidence="1">The sequence shown here is derived from an EMBL/GenBank/DDBJ whole genome shotgun (WGS) entry which is preliminary data.</text>
</comment>
<protein>
    <recommendedName>
        <fullName evidence="3">tRNA-dihydrouridine synthase A</fullName>
    </recommendedName>
</protein>